<feature type="compositionally biased region" description="Polar residues" evidence="1">
    <location>
        <begin position="796"/>
        <end position="810"/>
    </location>
</feature>
<feature type="compositionally biased region" description="Polar residues" evidence="1">
    <location>
        <begin position="417"/>
        <end position="431"/>
    </location>
</feature>
<feature type="compositionally biased region" description="Polar residues" evidence="1">
    <location>
        <begin position="771"/>
        <end position="781"/>
    </location>
</feature>
<feature type="compositionally biased region" description="Polar residues" evidence="1">
    <location>
        <begin position="274"/>
        <end position="304"/>
    </location>
</feature>
<evidence type="ECO:0000313" key="3">
    <source>
        <dbReference type="RefSeq" id="XP_029656808.1"/>
    </source>
</evidence>
<feature type="compositionally biased region" description="Polar residues" evidence="1">
    <location>
        <begin position="368"/>
        <end position="389"/>
    </location>
</feature>
<keyword evidence="2" id="KW-1185">Reference proteome</keyword>
<feature type="compositionally biased region" description="Polar residues" evidence="1">
    <location>
        <begin position="221"/>
        <end position="236"/>
    </location>
</feature>
<feature type="region of interest" description="Disordered" evidence="1">
    <location>
        <begin position="1006"/>
        <end position="1039"/>
    </location>
</feature>
<feature type="compositionally biased region" description="Polar residues" evidence="1">
    <location>
        <begin position="29"/>
        <end position="44"/>
    </location>
</feature>
<feature type="region of interest" description="Disordered" evidence="1">
    <location>
        <begin position="25"/>
        <end position="127"/>
    </location>
</feature>
<accession>A0A6P7TYE7</accession>
<proteinExistence type="predicted"/>
<dbReference type="Gene3D" id="2.30.42.10">
    <property type="match status" value="1"/>
</dbReference>
<dbReference type="InterPro" id="IPR036034">
    <property type="entry name" value="PDZ_sf"/>
</dbReference>
<feature type="compositionally biased region" description="Low complexity" evidence="1">
    <location>
        <begin position="1011"/>
        <end position="1029"/>
    </location>
</feature>
<dbReference type="Proteomes" id="UP000515154">
    <property type="component" value="Linkage group LG2"/>
</dbReference>
<feature type="region of interest" description="Disordered" evidence="1">
    <location>
        <begin position="150"/>
        <end position="447"/>
    </location>
</feature>
<dbReference type="RefSeq" id="XP_029656808.1">
    <property type="nucleotide sequence ID" value="XM_029800948.2"/>
</dbReference>
<feature type="compositionally biased region" description="Low complexity" evidence="1">
    <location>
        <begin position="325"/>
        <end position="350"/>
    </location>
</feature>
<reference evidence="3" key="1">
    <citation type="submission" date="2025-08" db="UniProtKB">
        <authorList>
            <consortium name="RefSeq"/>
        </authorList>
    </citation>
    <scope>IDENTIFICATION</scope>
</reference>
<name>A0A6P7TYE7_9MOLL</name>
<feature type="compositionally biased region" description="Polar residues" evidence="1">
    <location>
        <begin position="396"/>
        <end position="406"/>
    </location>
</feature>
<feature type="region of interest" description="Disordered" evidence="1">
    <location>
        <begin position="513"/>
        <end position="533"/>
    </location>
</feature>
<sequence length="1063" mass="117996">MLPFGGGQQPQRSVIRPDMVWIVSVGSRPDSNCGQIPQNPELTTSSDSESEENSASQNDKVLTDDSQSDKNSASRISIPITYAEPFTDTLTDGDSSSVGSKQSLDSEDSGSSHEQLVTSASSQSTLQMMNTKKWLGLKSGDKNFRQQLDGIFQNDKKPKKPKTRKKSDADSLSEQEDDQNVESTDQLSECGKENSVIQSPLSKKTHTLPRSFSCDERQPPRHQQNSTRQRTEINNNVHRRTCRYLSDSSVPPRSTTTGIQRQLSQHTSRKVTRSPVSTTKRLTKSQHNLSQNIDYANRSQSLGDLTSEPRLSLPNSSQKSHEPASTRLSSASSSRTLTSTLSRTTSRLTAQKTASGLYSHRLDKTKSLQDSQSHSLDTLNSCKKTQSSDTLHRNLSKSSLQYSSRPVSYMIHDNQHPHSSTSHLKQQSPQVHIQKHEAPLQKTVSDGQQRYRSTKVFHPQNASLSRQINKISKANSVPQQESHNLYNDPPKPVTQIHTFSKSNVLDQHRKYGSTDSINKLKPRRSLPRVPSQSIDEKRRKFTELMKQRILLCSAGSSNNSQHADTPLDYEVSSLLSLNDIDTDDNCSDKLKFKPIESAADVWKFRSLQDLSVETNLHQSQPPVEWKQVVPVVCVENSDSNLTSQINARSHSSTVDSGYSTIDTEIEPSHSSSKLKAPGYYKPEFDKRLVKTKEYGSVDCLKANTLSTSKSYLYQHSLKSKHEQEYSTLLSAKSASLYNGSKWEPKSLSSQTLYSRSSRKLDNPHIILETSKSFSQTMSPRKTNITTTNSINSISSPTQSGSKSPVTPTPDSVPNASLYQLIQMYNLYPTQVDVYNLCISKFISLERKTIHLPTSTSFGKSSPCSSGGQPSVPQGKYAKLGGPGSAFRPVRGCSASLSSMCEVSMTAIRIKSDCISPPPLELLSIEDGDLIVEVNGIVVLDESIKAIQKIIDNVTDSLQLILAHPKQAIGCRSLSSCSNISAAEDIQTLKERIKLLLTELDHKEKVNRERNSAPNLLSSSSSTPSNHSSSWLGPSPNRTEHRQYYDDWEKNLESIKLGEDEFVV</sequence>
<dbReference type="AlphaFoldDB" id="A0A6P7TYE7"/>
<feature type="region of interest" description="Disordered" evidence="1">
    <location>
        <begin position="854"/>
        <end position="874"/>
    </location>
</feature>
<feature type="compositionally biased region" description="Polar residues" evidence="1">
    <location>
        <begin position="88"/>
        <end position="103"/>
    </location>
</feature>
<dbReference type="KEGG" id="osn:115230820"/>
<feature type="compositionally biased region" description="Polar residues" evidence="1">
    <location>
        <begin position="246"/>
        <end position="266"/>
    </location>
</feature>
<evidence type="ECO:0000256" key="1">
    <source>
        <dbReference type="SAM" id="MobiDB-lite"/>
    </source>
</evidence>
<feature type="compositionally biased region" description="Low complexity" evidence="1">
    <location>
        <begin position="782"/>
        <end position="795"/>
    </location>
</feature>
<feature type="compositionally biased region" description="Polar residues" evidence="1">
    <location>
        <begin position="854"/>
        <end position="871"/>
    </location>
</feature>
<protein>
    <submittedName>
        <fullName evidence="3">Uncharacterized protein LOC115230820 isoform X1</fullName>
    </submittedName>
</protein>
<feature type="compositionally biased region" description="Acidic residues" evidence="1">
    <location>
        <begin position="171"/>
        <end position="180"/>
    </location>
</feature>
<organism evidence="2 3">
    <name type="scientific">Octopus sinensis</name>
    <name type="common">East Asian common octopus</name>
    <dbReference type="NCBI Taxonomy" id="2607531"/>
    <lineage>
        <taxon>Eukaryota</taxon>
        <taxon>Metazoa</taxon>
        <taxon>Spiralia</taxon>
        <taxon>Lophotrochozoa</taxon>
        <taxon>Mollusca</taxon>
        <taxon>Cephalopoda</taxon>
        <taxon>Coleoidea</taxon>
        <taxon>Octopodiformes</taxon>
        <taxon>Octopoda</taxon>
        <taxon>Incirrata</taxon>
        <taxon>Octopodidae</taxon>
        <taxon>Octopus</taxon>
    </lineage>
</organism>
<feature type="region of interest" description="Disordered" evidence="1">
    <location>
        <begin position="771"/>
        <end position="810"/>
    </location>
</feature>
<evidence type="ECO:0000313" key="2">
    <source>
        <dbReference type="Proteomes" id="UP000515154"/>
    </source>
</evidence>
<feature type="compositionally biased region" description="Polar residues" evidence="1">
    <location>
        <begin position="112"/>
        <end position="127"/>
    </location>
</feature>
<gene>
    <name evidence="3" type="primary">LOC115230820</name>
</gene>